<dbReference type="EMBL" id="PGOL01002250">
    <property type="protein sequence ID" value="PKI49322.1"/>
    <property type="molecule type" value="Genomic_DNA"/>
</dbReference>
<keyword evidence="2" id="KW-1185">Reference proteome</keyword>
<gene>
    <name evidence="1" type="ORF">CRG98_030250</name>
</gene>
<accession>A0A2I0IZ96</accession>
<comment type="caution">
    <text evidence="1">The sequence shown here is derived from an EMBL/GenBank/DDBJ whole genome shotgun (WGS) entry which is preliminary data.</text>
</comment>
<dbReference type="AlphaFoldDB" id="A0A2I0IZ96"/>
<dbReference type="Proteomes" id="UP000233551">
    <property type="component" value="Unassembled WGS sequence"/>
</dbReference>
<protein>
    <submittedName>
        <fullName evidence="1">Uncharacterized protein</fullName>
    </submittedName>
</protein>
<sequence length="222" mass="24854">MPNSTFLYTNNQNIRPPWLQAKFPPNFFIHGSTDAEHHGLLRCRRRHHHRGFTVLRQPPITAIAATVTPTDVFPATSALHSSSLNADSATHILSKPYGVPTPAYIFAVEAFFAHKALAAAAAASAHSIHFRSTLSARGNCHWRAKAPEQPFSAASTVLLFLPWAALWRSRSRYSQHAGVKLDSQFRTGASHWLLDPSRVRICEYWLMDGKRSTRSSKNDKFI</sequence>
<evidence type="ECO:0000313" key="2">
    <source>
        <dbReference type="Proteomes" id="UP000233551"/>
    </source>
</evidence>
<proteinExistence type="predicted"/>
<reference evidence="1 2" key="1">
    <citation type="submission" date="2017-11" db="EMBL/GenBank/DDBJ databases">
        <title>De-novo sequencing of pomegranate (Punica granatum L.) genome.</title>
        <authorList>
            <person name="Akparov Z."/>
            <person name="Amiraslanov A."/>
            <person name="Hajiyeva S."/>
            <person name="Abbasov M."/>
            <person name="Kaur K."/>
            <person name="Hamwieh A."/>
            <person name="Solovyev V."/>
            <person name="Salamov A."/>
            <person name="Braich B."/>
            <person name="Kosarev P."/>
            <person name="Mahmoud A."/>
            <person name="Hajiyev E."/>
            <person name="Babayeva S."/>
            <person name="Izzatullayeva V."/>
            <person name="Mammadov A."/>
            <person name="Mammadov A."/>
            <person name="Sharifova S."/>
            <person name="Ojaghi J."/>
            <person name="Eynullazada K."/>
            <person name="Bayramov B."/>
            <person name="Abdulazimova A."/>
            <person name="Shahmuradov I."/>
        </authorList>
    </citation>
    <scope>NUCLEOTIDE SEQUENCE [LARGE SCALE GENOMIC DNA]</scope>
    <source>
        <strain evidence="2">cv. AG2017</strain>
        <tissue evidence="1">Leaf</tissue>
    </source>
</reference>
<organism evidence="1 2">
    <name type="scientific">Punica granatum</name>
    <name type="common">Pomegranate</name>
    <dbReference type="NCBI Taxonomy" id="22663"/>
    <lineage>
        <taxon>Eukaryota</taxon>
        <taxon>Viridiplantae</taxon>
        <taxon>Streptophyta</taxon>
        <taxon>Embryophyta</taxon>
        <taxon>Tracheophyta</taxon>
        <taxon>Spermatophyta</taxon>
        <taxon>Magnoliopsida</taxon>
        <taxon>eudicotyledons</taxon>
        <taxon>Gunneridae</taxon>
        <taxon>Pentapetalae</taxon>
        <taxon>rosids</taxon>
        <taxon>malvids</taxon>
        <taxon>Myrtales</taxon>
        <taxon>Lythraceae</taxon>
        <taxon>Punica</taxon>
    </lineage>
</organism>
<evidence type="ECO:0000313" key="1">
    <source>
        <dbReference type="EMBL" id="PKI49322.1"/>
    </source>
</evidence>
<name>A0A2I0IZ96_PUNGR</name>